<dbReference type="Pfam" id="PF00646">
    <property type="entry name" value="F-box"/>
    <property type="match status" value="1"/>
</dbReference>
<name>A0AAD4JJC5_PERFH</name>
<reference evidence="2 3" key="1">
    <citation type="journal article" date="2021" name="Nat. Commun.">
        <title>Incipient diploidization of the medicinal plant Perilla within 10,000 years.</title>
        <authorList>
            <person name="Zhang Y."/>
            <person name="Shen Q."/>
            <person name="Leng L."/>
            <person name="Zhang D."/>
            <person name="Chen S."/>
            <person name="Shi Y."/>
            <person name="Ning Z."/>
            <person name="Chen S."/>
        </authorList>
    </citation>
    <scope>NUCLEOTIDE SEQUENCE [LARGE SCALE GENOMIC DNA]</scope>
    <source>
        <strain evidence="3">cv. PC099</strain>
    </source>
</reference>
<dbReference type="Pfam" id="PF08268">
    <property type="entry name" value="FBA_3"/>
    <property type="match status" value="1"/>
</dbReference>
<evidence type="ECO:0000313" key="2">
    <source>
        <dbReference type="EMBL" id="KAH6834531.1"/>
    </source>
</evidence>
<dbReference type="SUPFAM" id="SSF81383">
    <property type="entry name" value="F-box domain"/>
    <property type="match status" value="1"/>
</dbReference>
<dbReference type="NCBIfam" id="TIGR01640">
    <property type="entry name" value="F_box_assoc_1"/>
    <property type="match status" value="1"/>
</dbReference>
<dbReference type="CDD" id="cd22157">
    <property type="entry name" value="F-box_AtFBW1-like"/>
    <property type="match status" value="1"/>
</dbReference>
<gene>
    <name evidence="2" type="ORF">C2S53_004113</name>
</gene>
<dbReference type="InterPro" id="IPR013187">
    <property type="entry name" value="F-box-assoc_dom_typ3"/>
</dbReference>
<evidence type="ECO:0000313" key="3">
    <source>
        <dbReference type="Proteomes" id="UP001190926"/>
    </source>
</evidence>
<comment type="caution">
    <text evidence="2">The sequence shown here is derived from an EMBL/GenBank/DDBJ whole genome shotgun (WGS) entry which is preliminary data.</text>
</comment>
<organism evidence="2 3">
    <name type="scientific">Perilla frutescens var. hirtella</name>
    <name type="common">Perilla citriodora</name>
    <name type="synonym">Perilla setoyensis</name>
    <dbReference type="NCBI Taxonomy" id="608512"/>
    <lineage>
        <taxon>Eukaryota</taxon>
        <taxon>Viridiplantae</taxon>
        <taxon>Streptophyta</taxon>
        <taxon>Embryophyta</taxon>
        <taxon>Tracheophyta</taxon>
        <taxon>Spermatophyta</taxon>
        <taxon>Magnoliopsida</taxon>
        <taxon>eudicotyledons</taxon>
        <taxon>Gunneridae</taxon>
        <taxon>Pentapetalae</taxon>
        <taxon>asterids</taxon>
        <taxon>lamiids</taxon>
        <taxon>Lamiales</taxon>
        <taxon>Lamiaceae</taxon>
        <taxon>Nepetoideae</taxon>
        <taxon>Elsholtzieae</taxon>
        <taxon>Perilla</taxon>
    </lineage>
</organism>
<dbReference type="InterPro" id="IPR001810">
    <property type="entry name" value="F-box_dom"/>
</dbReference>
<dbReference type="InterPro" id="IPR050796">
    <property type="entry name" value="SCF_F-box_component"/>
</dbReference>
<dbReference type="SMART" id="SM00256">
    <property type="entry name" value="FBOX"/>
    <property type="match status" value="1"/>
</dbReference>
<dbReference type="Proteomes" id="UP001190926">
    <property type="component" value="Unassembled WGS sequence"/>
</dbReference>
<dbReference type="PANTHER" id="PTHR31672:SF13">
    <property type="entry name" value="F-BOX PROTEIN CPR30-LIKE"/>
    <property type="match status" value="1"/>
</dbReference>
<dbReference type="Gene3D" id="1.20.1280.50">
    <property type="match status" value="1"/>
</dbReference>
<accession>A0AAD4JJC5</accession>
<proteinExistence type="predicted"/>
<sequence length="387" mass="44389">MEIENKASHSRNTITQQTFSPGQEIIIEEILSRLPVKSLLRFKCVSKSWRHLISSKRFVKKHLKISTRNTSLAKYRVLLASDGATLSQCSLLSLFNKPDIKALEFNFKTEFDHINSISLVGCCNGLVSILLNREDFILWNPSTRISKKLPRADDNMLFSDTACYGICHDESSGDYKIFWSASFDYESVCKLYSLKSNSWKKTNVLDLSLCCERGKLASGKLHWEMIDHCDTDNNESSDTEEVENSRWEIIAFDLSREVYETVGQPRCYSEGRFCPYLGKLEECVSVLCHYGYFIDVWVMKEYGVKESWKKVMVVDVAYVAGKPPSLTPLCIGLEGEILLMERGSFLIYYKDKWNKRVGKHNDTSFEADIYVETLVQLSLNHEIEDGV</sequence>
<feature type="domain" description="F-box" evidence="1">
    <location>
        <begin position="26"/>
        <end position="62"/>
    </location>
</feature>
<dbReference type="PANTHER" id="PTHR31672">
    <property type="entry name" value="BNACNNG10540D PROTEIN"/>
    <property type="match status" value="1"/>
</dbReference>
<dbReference type="InterPro" id="IPR036047">
    <property type="entry name" value="F-box-like_dom_sf"/>
</dbReference>
<evidence type="ECO:0000259" key="1">
    <source>
        <dbReference type="SMART" id="SM00256"/>
    </source>
</evidence>
<dbReference type="InterPro" id="IPR017451">
    <property type="entry name" value="F-box-assoc_interact_dom"/>
</dbReference>
<keyword evidence="3" id="KW-1185">Reference proteome</keyword>
<dbReference type="EMBL" id="SDAM02000048">
    <property type="protein sequence ID" value="KAH6834531.1"/>
    <property type="molecule type" value="Genomic_DNA"/>
</dbReference>
<dbReference type="AlphaFoldDB" id="A0AAD4JJC5"/>
<protein>
    <recommendedName>
        <fullName evidence="1">F-box domain-containing protein</fullName>
    </recommendedName>
</protein>